<keyword evidence="1" id="KW-1133">Transmembrane helix</keyword>
<feature type="transmembrane region" description="Helical" evidence="1">
    <location>
        <begin position="104"/>
        <end position="123"/>
    </location>
</feature>
<gene>
    <name evidence="2" type="ORF">QQ055_10690</name>
</gene>
<evidence type="ECO:0000256" key="1">
    <source>
        <dbReference type="SAM" id="Phobius"/>
    </source>
</evidence>
<proteinExistence type="predicted"/>
<protein>
    <recommendedName>
        <fullName evidence="4">DUF983 domain-containing protein</fullName>
    </recommendedName>
</protein>
<keyword evidence="3" id="KW-1185">Reference proteome</keyword>
<feature type="transmembrane region" description="Helical" evidence="1">
    <location>
        <begin position="70"/>
        <end position="98"/>
    </location>
</feature>
<comment type="caution">
    <text evidence="2">The sequence shown here is derived from an EMBL/GenBank/DDBJ whole genome shotgun (WGS) entry which is preliminary data.</text>
</comment>
<keyword evidence="1" id="KW-0472">Membrane</keyword>
<reference evidence="2 3" key="1">
    <citation type="submission" date="2023-06" db="EMBL/GenBank/DDBJ databases">
        <title>Whole genome sequence of Oscillatoria calcuttensis NRMC-F 0142.</title>
        <authorList>
            <person name="Shakena Fathima T."/>
            <person name="Muralitharan G."/>
            <person name="Thajuddin N."/>
        </authorList>
    </citation>
    <scope>NUCLEOTIDE SEQUENCE [LARGE SCALE GENOMIC DNA]</scope>
    <source>
        <strain evidence="2 3">NRMC-F 0142</strain>
    </source>
</reference>
<evidence type="ECO:0000313" key="2">
    <source>
        <dbReference type="EMBL" id="MDL5057915.1"/>
    </source>
</evidence>
<sequence length="143" mass="16471">MSNEITPPRPDYSIRKAVAHLRHGLALKCPLCGQHPIFPPLSKTRSFFDWFQPLDGCPKCGYAYEREPGYFLLATWGGMYGFGSLFGLCLYVVIVKIIRPEFSWIWQLVLICVAAALFCFLTARHVKSLFIAFDRFWDQDTTR</sequence>
<organism evidence="2 3">
    <name type="scientific">Geitlerinema calcuttense NRMC-F 0142</name>
    <dbReference type="NCBI Taxonomy" id="2922238"/>
    <lineage>
        <taxon>Bacteria</taxon>
        <taxon>Bacillati</taxon>
        <taxon>Cyanobacteriota</taxon>
        <taxon>Cyanophyceae</taxon>
        <taxon>Geitlerinematales</taxon>
        <taxon>Geitlerinemataceae</taxon>
        <taxon>Geitlerinema</taxon>
    </lineage>
</organism>
<name>A0ABT7M2Q8_9CYAN</name>
<keyword evidence="1" id="KW-0812">Transmembrane</keyword>
<dbReference type="RefSeq" id="WP_284478235.1">
    <property type="nucleotide sequence ID" value="NZ_JASVEJ010000040.1"/>
</dbReference>
<accession>A0ABT7M2Q8</accession>
<evidence type="ECO:0000313" key="3">
    <source>
        <dbReference type="Proteomes" id="UP001230986"/>
    </source>
</evidence>
<dbReference type="Proteomes" id="UP001230986">
    <property type="component" value="Unassembled WGS sequence"/>
</dbReference>
<dbReference type="EMBL" id="JASVEJ010000040">
    <property type="protein sequence ID" value="MDL5057915.1"/>
    <property type="molecule type" value="Genomic_DNA"/>
</dbReference>
<evidence type="ECO:0008006" key="4">
    <source>
        <dbReference type="Google" id="ProtNLM"/>
    </source>
</evidence>